<organism evidence="8">
    <name type="scientific">hydrothermal vent metagenome</name>
    <dbReference type="NCBI Taxonomy" id="652676"/>
    <lineage>
        <taxon>unclassified sequences</taxon>
        <taxon>metagenomes</taxon>
        <taxon>ecological metagenomes</taxon>
    </lineage>
</organism>
<evidence type="ECO:0000256" key="1">
    <source>
        <dbReference type="ARBA" id="ARBA00004651"/>
    </source>
</evidence>
<dbReference type="PANTHER" id="PTHR33508:SF1">
    <property type="entry name" value="UPF0056 MEMBRANE PROTEIN YHCE"/>
    <property type="match status" value="1"/>
</dbReference>
<name>A0A3B0S215_9ZZZZ</name>
<feature type="transmembrane region" description="Helical" evidence="7">
    <location>
        <begin position="182"/>
        <end position="203"/>
    </location>
</feature>
<comment type="subcellular location">
    <subcellularLocation>
        <location evidence="1">Cell membrane</location>
        <topology evidence="1">Multi-pass membrane protein</topology>
    </subcellularLocation>
</comment>
<evidence type="ECO:0000256" key="5">
    <source>
        <dbReference type="ARBA" id="ARBA00022989"/>
    </source>
</evidence>
<dbReference type="GO" id="GO:0005886">
    <property type="term" value="C:plasma membrane"/>
    <property type="evidence" value="ECO:0007669"/>
    <property type="project" value="UniProtKB-SubCell"/>
</dbReference>
<dbReference type="Pfam" id="PF01914">
    <property type="entry name" value="MarC"/>
    <property type="match status" value="1"/>
</dbReference>
<reference evidence="8" key="1">
    <citation type="submission" date="2018-06" db="EMBL/GenBank/DDBJ databases">
        <authorList>
            <person name="Zhirakovskaya E."/>
        </authorList>
    </citation>
    <scope>NUCLEOTIDE SEQUENCE</scope>
</reference>
<keyword evidence="6 7" id="KW-0472">Membrane</keyword>
<evidence type="ECO:0000256" key="4">
    <source>
        <dbReference type="ARBA" id="ARBA00022692"/>
    </source>
</evidence>
<keyword evidence="5 7" id="KW-1133">Transmembrane helix</keyword>
<evidence type="ECO:0000256" key="2">
    <source>
        <dbReference type="ARBA" id="ARBA00009784"/>
    </source>
</evidence>
<dbReference type="EMBL" id="UOEK01000125">
    <property type="protein sequence ID" value="VAV97792.1"/>
    <property type="molecule type" value="Genomic_DNA"/>
</dbReference>
<comment type="similarity">
    <text evidence="2">Belongs to the UPF0056 (MarC) family.</text>
</comment>
<dbReference type="AlphaFoldDB" id="A0A3B0S215"/>
<sequence>MIEFAATSFLAFIVIMDPIGLVPIFLTVTSDYTEGERRGIARRASVAAVLILTLFGLFGGPLLDYLGISLDALRIAGGLLLFKLAWDMVVGQRTRTTPEEAKDAVEREDVAIFPLALPLLVGPGAMTTMLVLLGEAGRRPSYVAIVFGSAAVVIMVDWLTLRVAGRINRRLGRTGINVATRILGIILTALSVQLVADGALNLLRASGV</sequence>
<evidence type="ECO:0000256" key="7">
    <source>
        <dbReference type="SAM" id="Phobius"/>
    </source>
</evidence>
<dbReference type="PANTHER" id="PTHR33508">
    <property type="entry name" value="UPF0056 MEMBRANE PROTEIN YHCE"/>
    <property type="match status" value="1"/>
</dbReference>
<keyword evidence="3" id="KW-1003">Cell membrane</keyword>
<feature type="transmembrane region" description="Helical" evidence="7">
    <location>
        <begin position="72"/>
        <end position="90"/>
    </location>
</feature>
<feature type="transmembrane region" description="Helical" evidence="7">
    <location>
        <begin position="140"/>
        <end position="161"/>
    </location>
</feature>
<evidence type="ECO:0000313" key="8">
    <source>
        <dbReference type="EMBL" id="VAV97792.1"/>
    </source>
</evidence>
<protein>
    <submittedName>
        <fullName evidence="8">Uncharacterized protein</fullName>
    </submittedName>
</protein>
<feature type="transmembrane region" description="Helical" evidence="7">
    <location>
        <begin position="111"/>
        <end position="134"/>
    </location>
</feature>
<proteinExistence type="inferred from homology"/>
<feature type="transmembrane region" description="Helical" evidence="7">
    <location>
        <begin position="40"/>
        <end position="60"/>
    </location>
</feature>
<gene>
    <name evidence="8" type="ORF">MNBD_ACTINO02-507</name>
</gene>
<accession>A0A3B0S215</accession>
<feature type="transmembrane region" description="Helical" evidence="7">
    <location>
        <begin position="6"/>
        <end position="28"/>
    </location>
</feature>
<dbReference type="InterPro" id="IPR002771">
    <property type="entry name" value="Multi_antbiot-R_MarC"/>
</dbReference>
<evidence type="ECO:0000256" key="3">
    <source>
        <dbReference type="ARBA" id="ARBA00022475"/>
    </source>
</evidence>
<dbReference type="NCBIfam" id="TIGR00427">
    <property type="entry name" value="NAAT family transporter"/>
    <property type="match status" value="1"/>
</dbReference>
<keyword evidence="4 7" id="KW-0812">Transmembrane</keyword>
<evidence type="ECO:0000256" key="6">
    <source>
        <dbReference type="ARBA" id="ARBA00023136"/>
    </source>
</evidence>